<dbReference type="AlphaFoldDB" id="A0A2P2Q7S4"/>
<organism evidence="1">
    <name type="scientific">Rhizophora mucronata</name>
    <name type="common">Asiatic mangrove</name>
    <dbReference type="NCBI Taxonomy" id="61149"/>
    <lineage>
        <taxon>Eukaryota</taxon>
        <taxon>Viridiplantae</taxon>
        <taxon>Streptophyta</taxon>
        <taxon>Embryophyta</taxon>
        <taxon>Tracheophyta</taxon>
        <taxon>Spermatophyta</taxon>
        <taxon>Magnoliopsida</taxon>
        <taxon>eudicotyledons</taxon>
        <taxon>Gunneridae</taxon>
        <taxon>Pentapetalae</taxon>
        <taxon>rosids</taxon>
        <taxon>fabids</taxon>
        <taxon>Malpighiales</taxon>
        <taxon>Rhizophoraceae</taxon>
        <taxon>Rhizophora</taxon>
    </lineage>
</organism>
<dbReference type="EMBL" id="GGEC01082554">
    <property type="protein sequence ID" value="MBX63038.1"/>
    <property type="molecule type" value="Transcribed_RNA"/>
</dbReference>
<name>A0A2P2Q7S4_RHIMU</name>
<reference evidence="1" key="1">
    <citation type="submission" date="2018-02" db="EMBL/GenBank/DDBJ databases">
        <title>Rhizophora mucronata_Transcriptome.</title>
        <authorList>
            <person name="Meera S.P."/>
            <person name="Sreeshan A."/>
            <person name="Augustine A."/>
        </authorList>
    </citation>
    <scope>NUCLEOTIDE SEQUENCE</scope>
    <source>
        <tissue evidence="1">Leaf</tissue>
    </source>
</reference>
<proteinExistence type="predicted"/>
<accession>A0A2P2Q7S4</accession>
<sequence>MAKLKFCLLFTACVYICSCLQHLLLV</sequence>
<evidence type="ECO:0000313" key="1">
    <source>
        <dbReference type="EMBL" id="MBX63038.1"/>
    </source>
</evidence>
<protein>
    <submittedName>
        <fullName evidence="1">Uncharacterized protein</fullName>
    </submittedName>
</protein>